<gene>
    <name evidence="2" type="ORF">HJG60_010831</name>
</gene>
<feature type="coiled-coil region" evidence="1">
    <location>
        <begin position="145"/>
        <end position="179"/>
    </location>
</feature>
<accession>A0A834A7M1</accession>
<keyword evidence="1" id="KW-0175">Coiled coil</keyword>
<protein>
    <submittedName>
        <fullName evidence="2">Uncharacterized protein</fullName>
    </submittedName>
</protein>
<evidence type="ECO:0000256" key="1">
    <source>
        <dbReference type="SAM" id="Coils"/>
    </source>
</evidence>
<feature type="coiled-coil region" evidence="1">
    <location>
        <begin position="1065"/>
        <end position="1099"/>
    </location>
</feature>
<name>A0A834A7M1_9CHIR</name>
<reference evidence="2 3" key="1">
    <citation type="journal article" date="2020" name="Nature">
        <title>Six reference-quality genomes reveal evolution of bat adaptations.</title>
        <authorList>
            <person name="Jebb D."/>
            <person name="Huang Z."/>
            <person name="Pippel M."/>
            <person name="Hughes G.M."/>
            <person name="Lavrichenko K."/>
            <person name="Devanna P."/>
            <person name="Winkler S."/>
            <person name="Jermiin L.S."/>
            <person name="Skirmuntt E.C."/>
            <person name="Katzourakis A."/>
            <person name="Burkitt-Gray L."/>
            <person name="Ray D.A."/>
            <person name="Sullivan K.A.M."/>
            <person name="Roscito J.G."/>
            <person name="Kirilenko B.M."/>
            <person name="Davalos L.M."/>
            <person name="Corthals A.P."/>
            <person name="Power M.L."/>
            <person name="Jones G."/>
            <person name="Ransome R.D."/>
            <person name="Dechmann D.K.N."/>
            <person name="Locatelli A.G."/>
            <person name="Puechmaille S.J."/>
            <person name="Fedrigo O."/>
            <person name="Jarvis E.D."/>
            <person name="Hiller M."/>
            <person name="Vernes S.C."/>
            <person name="Myers E.W."/>
            <person name="Teeling E.C."/>
        </authorList>
    </citation>
    <scope>NUCLEOTIDE SEQUENCE [LARGE SCALE GENOMIC DNA]</scope>
    <source>
        <strain evidence="2">Bat1K_MPI-CBG_1</strain>
    </source>
</reference>
<evidence type="ECO:0000313" key="3">
    <source>
        <dbReference type="Proteomes" id="UP000664940"/>
    </source>
</evidence>
<proteinExistence type="predicted"/>
<organism evidence="2 3">
    <name type="scientific">Phyllostomus discolor</name>
    <name type="common">pale spear-nosed bat</name>
    <dbReference type="NCBI Taxonomy" id="89673"/>
    <lineage>
        <taxon>Eukaryota</taxon>
        <taxon>Metazoa</taxon>
        <taxon>Chordata</taxon>
        <taxon>Craniata</taxon>
        <taxon>Vertebrata</taxon>
        <taxon>Euteleostomi</taxon>
        <taxon>Mammalia</taxon>
        <taxon>Eutheria</taxon>
        <taxon>Laurasiatheria</taxon>
        <taxon>Chiroptera</taxon>
        <taxon>Yangochiroptera</taxon>
        <taxon>Phyllostomidae</taxon>
        <taxon>Phyllostominae</taxon>
        <taxon>Phyllostomus</taxon>
    </lineage>
</organism>
<comment type="caution">
    <text evidence="2">The sequence shown here is derived from an EMBL/GenBank/DDBJ whole genome shotgun (WGS) entry which is preliminary data.</text>
</comment>
<dbReference type="AlphaFoldDB" id="A0A834A7M1"/>
<sequence length="1175" mass="131156">MASWFDGLSSSLGCYLGPMNHGVVSFARHISRCTKDVWMVKSKTEESNELRRKEVETTKETLRPKVERLMTFYNDIDLENKQETAAYNNLIIKRDLDIKLFIGKETLVTQKLLNLQEDIQSVNVAAGFISVVSSTSWSENIDPKSSEYKHELEQKNLEVKILRERHEAMKRKLLKLQKATEPINGAAGLIPAMPASISLGDNMDPKASEYEHQLEQQNLEMKILRGRNVAMKHKLLKLRKATECLNVAAGLHPAMSSTSLGENINPNTSQYEHELEQKSLEVKILRGRNVAMKYKLLKLQKATQCLNAAAGLIPTMPASNSLGDNIDHNASEYKNQLEQQNLEMRILRGRNVAMKDKLLKLQKITECLNAAAGLLPAMSSTSLGESTDPSASEYEHELEQQNLEMKILRGRNVRMKQKLLKLRKATQCLNAAAGLLPAMSSASLAENIDPNASEYERELQQKNMEVKILRGRNVAMKHKLLKLQKATECLNVAAGLIPATSSASLGENIDPNTSQYEHELEQKNLEVKILRGRNVAMKHKLLKLRKATQCLNAAAGLEPAMPLSILLSDNINHNAPEYKNQLEQQNFEMKTLRRRNVAMKQKLLKLQKATECLNAAAGLLPAMSSVSQGENIDPNASEYEHELQQKNLEMKIQRGRNTAMKHKLLKLQKATECLNAAAGLLPAMSSASLGENIDPNASECERELQQKIMEVKILRGRNIAMKYKLLKVRKATECLNVAAGLVPATSSASLGENIDPNTSQYEHELEQKNLEVKILKGRNVALKLKLLKLQKATQCLNAAAGLIPTMPALNSLGDNIDHNASEYKNQLEQQNLEMSILRVRNVAMKDKLLKLQKATECLNAAAGLLPAMSSASLGECIVPNASEYECELEQENPEVKILRGRNVAMRHKLLKLQKATQCLNAAFDLLPAMSSASLGENINPNALQYEHALEQKNLEVKILRGRNVAMRHKVLKLQKATQCLNAAASLEPAMPLSASLSDNIDHSAPEYKNQLKQQNLEMKILRGRNVAMKHKLLKLQRAIHCLSAAVDLLPATALASLGENIHLNASEHKHELEQKTLEMKILKERHEAMKRKLLKLHNANQSINVAADLIPAMPALISLGDNIDPNASEYEHQLELKSINHHASSTYQNLKNRMTRWIWSKVSPAYSEINAACYI</sequence>
<dbReference type="Proteomes" id="UP000664940">
    <property type="component" value="Unassembled WGS sequence"/>
</dbReference>
<evidence type="ECO:0000313" key="2">
    <source>
        <dbReference type="EMBL" id="KAF6109563.1"/>
    </source>
</evidence>
<feature type="coiled-coil region" evidence="1">
    <location>
        <begin position="391"/>
        <end position="418"/>
    </location>
</feature>
<dbReference type="EMBL" id="JABVXQ010000005">
    <property type="protein sequence ID" value="KAF6109563.1"/>
    <property type="molecule type" value="Genomic_DNA"/>
</dbReference>
<feature type="coiled-coil region" evidence="1">
    <location>
        <begin position="575"/>
        <end position="609"/>
    </location>
</feature>